<dbReference type="Proteomes" id="UP000234845">
    <property type="component" value="Unassembled WGS sequence"/>
</dbReference>
<dbReference type="EMBL" id="PKLZ01000003">
    <property type="protein sequence ID" value="PLW83358.1"/>
    <property type="molecule type" value="Genomic_DNA"/>
</dbReference>
<reference evidence="2" key="1">
    <citation type="submission" date="2017-11" db="EMBL/GenBank/DDBJ databases">
        <title>The draft genome sequence of Chromatocurvus sp. F02.</title>
        <authorList>
            <person name="Du Z.-J."/>
            <person name="Chang Y.-Q."/>
        </authorList>
    </citation>
    <scope>NUCLEOTIDE SEQUENCE [LARGE SCALE GENOMIC DNA]</scope>
    <source>
        <strain evidence="2">F02</strain>
    </source>
</reference>
<evidence type="ECO:0000313" key="2">
    <source>
        <dbReference type="Proteomes" id="UP000234845"/>
    </source>
</evidence>
<dbReference type="AlphaFoldDB" id="A0A2N5Y4Q2"/>
<dbReference type="RefSeq" id="WP_101520958.1">
    <property type="nucleotide sequence ID" value="NZ_PKLZ01000003.1"/>
</dbReference>
<dbReference type="PROSITE" id="PS51257">
    <property type="entry name" value="PROKAR_LIPOPROTEIN"/>
    <property type="match status" value="1"/>
</dbReference>
<evidence type="ECO:0008006" key="3">
    <source>
        <dbReference type="Google" id="ProtNLM"/>
    </source>
</evidence>
<gene>
    <name evidence="1" type="ORF">CWI75_08160</name>
</gene>
<organism evidence="1 2">
    <name type="scientific">Kineobactrum sediminis</name>
    <dbReference type="NCBI Taxonomy" id="1905677"/>
    <lineage>
        <taxon>Bacteria</taxon>
        <taxon>Pseudomonadati</taxon>
        <taxon>Pseudomonadota</taxon>
        <taxon>Gammaproteobacteria</taxon>
        <taxon>Cellvibrionales</taxon>
        <taxon>Halieaceae</taxon>
        <taxon>Kineobactrum</taxon>
    </lineage>
</organism>
<keyword evidence="2" id="KW-1185">Reference proteome</keyword>
<comment type="caution">
    <text evidence="1">The sequence shown here is derived from an EMBL/GenBank/DDBJ whole genome shotgun (WGS) entry which is preliminary data.</text>
</comment>
<dbReference type="OrthoDB" id="9795020at2"/>
<name>A0A2N5Y4Q2_9GAMM</name>
<protein>
    <recommendedName>
        <fullName evidence="3">Nucleotidyl transferase AbiEii/AbiGii toxin family protein</fullName>
    </recommendedName>
</protein>
<evidence type="ECO:0000313" key="1">
    <source>
        <dbReference type="EMBL" id="PLW83358.1"/>
    </source>
</evidence>
<accession>A0A2N5Y4Q2</accession>
<proteinExistence type="predicted"/>
<sequence length="254" mass="28588">MVRGLKLFTERFAQYSGSYVLIGGSACDVLMDEAGLAFRATKDLDIVLCVEALSPAFVDAFWAFVEEGGYEIRQRGDGKRQFYRFSKPASREFPSMLELFSRSPEGLDIALDSHLTSIPAEDAVNSLSAILLDDDYYQCIQRGRREIDGVPILGVEYIIPFKVRAWLDLSQRKVAGEAVDSRDIRKHRGDIFRLYGLLPRGDRVKVSVPIQRDLKEFVEAMPREAGLNIEDFGIRQQSLAQVLATLVGVYALER</sequence>